<keyword evidence="2" id="KW-1185">Reference proteome</keyword>
<dbReference type="RefSeq" id="WP_002749645.1">
    <property type="nucleotide sequence ID" value="NZ_CP020771.1"/>
</dbReference>
<organism evidence="1 2">
    <name type="scientific">Microcystis aeruginosa PCC 7806SL</name>
    <dbReference type="NCBI Taxonomy" id="1903187"/>
    <lineage>
        <taxon>Bacteria</taxon>
        <taxon>Bacillati</taxon>
        <taxon>Cyanobacteriota</taxon>
        <taxon>Cyanophyceae</taxon>
        <taxon>Oscillatoriophycideae</taxon>
        <taxon>Chroococcales</taxon>
        <taxon>Microcystaceae</taxon>
        <taxon>Microcystis</taxon>
    </lineage>
</organism>
<dbReference type="EMBL" id="CP020771">
    <property type="protein sequence ID" value="ARI83830.1"/>
    <property type="molecule type" value="Genomic_DNA"/>
</dbReference>
<proteinExistence type="predicted"/>
<name>A0AB33C380_MICA7</name>
<accession>A0AB33C380</accession>
<protein>
    <submittedName>
        <fullName evidence="1">Uncharacterized protein</fullName>
    </submittedName>
</protein>
<reference evidence="1 2" key="1">
    <citation type="journal article" date="2018" name="Harmful Algae">
        <title>The highly heterogeneous methylated genomes and diverse restriction-modification systems of bloom-forming Microcystis.</title>
        <authorList>
            <person name="Zhao L."/>
            <person name="Song Y."/>
            <person name="Li L."/>
            <person name="Gan N."/>
            <person name="Brand J.J."/>
            <person name="Song L."/>
        </authorList>
    </citation>
    <scope>NUCLEOTIDE SEQUENCE [LARGE SCALE GENOMIC DNA]</scope>
    <source>
        <strain evidence="1 2">PCC 7806SL</strain>
    </source>
</reference>
<evidence type="ECO:0000313" key="1">
    <source>
        <dbReference type="EMBL" id="ARI83830.1"/>
    </source>
</evidence>
<sequence>MESQYESQVFEPNFVTVCGCEGFRLTLNFLDNLIKEAELGGRSYSWMPIVPEYWLPEKNHIDYEISCPKFEVIKSDKIYNKPTFNTIAYIQIGDIEVKSHFVQVFQLSGDLNQVELFLFARSISYLRFMKRDGLRNADVTRWNKLVEHNIASNDTVLLFQEDKDAAHLWADCNFSRENVYNAWIGKCGEFIFRGWCSQRGLSLTYTEIKINGVPDEYDFINQPSFFLRLKNSFLLNKEDIKIDVKTFQLEGNSKRDYWTINKRCTIGNHVQDLFVFVIISEDFRLGKVVGVLTCKEVKRKGKLHSYFDDFTGYENSYYKVKLADLRNTYYLRAYLDTDGQCFSLMETMGATNPWANLIKSYPIELMLIDEYDRFYDDLDEYDRFYDDLNDLFDDDGYSSYNLVVKPNLTMYIEKS</sequence>
<gene>
    <name evidence="1" type="ORF">BH695_4551</name>
</gene>
<evidence type="ECO:0000313" key="2">
    <source>
        <dbReference type="Proteomes" id="UP000192439"/>
    </source>
</evidence>
<dbReference type="AlphaFoldDB" id="A0AB33C380"/>
<dbReference type="Proteomes" id="UP000192439">
    <property type="component" value="Chromosome"/>
</dbReference>